<comment type="caution">
    <text evidence="2">The sequence shown here is derived from an EMBL/GenBank/DDBJ whole genome shotgun (WGS) entry which is preliminary data.</text>
</comment>
<evidence type="ECO:0000256" key="1">
    <source>
        <dbReference type="SAM" id="MobiDB-lite"/>
    </source>
</evidence>
<protein>
    <submittedName>
        <fullName evidence="3">Hypothetical_protein</fullName>
    </submittedName>
</protein>
<name>A0AA86RGC2_9EUKA</name>
<dbReference type="EMBL" id="CATOUU010001171">
    <property type="protein sequence ID" value="CAI9975982.1"/>
    <property type="molecule type" value="Genomic_DNA"/>
</dbReference>
<evidence type="ECO:0000313" key="3">
    <source>
        <dbReference type="EMBL" id="CAL6064774.1"/>
    </source>
</evidence>
<gene>
    <name evidence="3" type="ORF">HINF_LOCUS51519</name>
    <name evidence="2" type="ORF">HINF_LOCUS63627</name>
</gene>
<keyword evidence="4" id="KW-1185">Reference proteome</keyword>
<accession>A0AA86RGC2</accession>
<reference evidence="2" key="1">
    <citation type="submission" date="2023-06" db="EMBL/GenBank/DDBJ databases">
        <authorList>
            <person name="Kurt Z."/>
        </authorList>
    </citation>
    <scope>NUCLEOTIDE SEQUENCE</scope>
</reference>
<dbReference type="EMBL" id="CAXDID020000252">
    <property type="protein sequence ID" value="CAL6064774.1"/>
    <property type="molecule type" value="Genomic_DNA"/>
</dbReference>
<reference evidence="3 4" key="2">
    <citation type="submission" date="2024-07" db="EMBL/GenBank/DDBJ databases">
        <authorList>
            <person name="Akdeniz Z."/>
        </authorList>
    </citation>
    <scope>NUCLEOTIDE SEQUENCE [LARGE SCALE GENOMIC DNA]</scope>
</reference>
<feature type="region of interest" description="Disordered" evidence="1">
    <location>
        <begin position="83"/>
        <end position="109"/>
    </location>
</feature>
<evidence type="ECO:0000313" key="2">
    <source>
        <dbReference type="EMBL" id="CAI9975982.1"/>
    </source>
</evidence>
<dbReference type="AlphaFoldDB" id="A0AA86RGC2"/>
<dbReference type="Proteomes" id="UP001642409">
    <property type="component" value="Unassembled WGS sequence"/>
</dbReference>
<sequence>MHPNIPSQPKISTLIFHIDHIYLMKGKLAELGVRVAQCQLLKLKSRIMSKQVKGLIVKGRMLKRHRIFQKAWRGLTANSTISKKHTKYSNAKQQNTRTEDRLRLIHNKQ</sequence>
<proteinExistence type="predicted"/>
<organism evidence="2">
    <name type="scientific">Hexamita inflata</name>
    <dbReference type="NCBI Taxonomy" id="28002"/>
    <lineage>
        <taxon>Eukaryota</taxon>
        <taxon>Metamonada</taxon>
        <taxon>Diplomonadida</taxon>
        <taxon>Hexamitidae</taxon>
        <taxon>Hexamitinae</taxon>
        <taxon>Hexamita</taxon>
    </lineage>
</organism>
<evidence type="ECO:0000313" key="4">
    <source>
        <dbReference type="Proteomes" id="UP001642409"/>
    </source>
</evidence>